<dbReference type="Proteomes" id="UP000501053">
    <property type="component" value="Chromosome"/>
</dbReference>
<dbReference type="PROSITE" id="PS51257">
    <property type="entry name" value="PROKAR_LIPOPROTEIN"/>
    <property type="match status" value="1"/>
</dbReference>
<gene>
    <name evidence="1" type="ORF">HMEPL2_23540</name>
</gene>
<protein>
    <submittedName>
        <fullName evidence="1">Uncharacterized protein</fullName>
    </submittedName>
</protein>
<reference evidence="1 2" key="1">
    <citation type="submission" date="2020-03" db="EMBL/GenBank/DDBJ databases">
        <title>Complete Genome Sequence of Halomonas meridiana strain Eplume2, isolated from hydrothermal-plume in the north east Pacific Ocean.</title>
        <authorList>
            <person name="Kurihara Y."/>
            <person name="Kawai S."/>
            <person name="Sakai A."/>
            <person name="Galipon J."/>
            <person name="Arakawa K."/>
        </authorList>
    </citation>
    <scope>NUCLEOTIDE SEQUENCE [LARGE SCALE GENOMIC DNA]</scope>
    <source>
        <strain evidence="1 2">Eplume2</strain>
    </source>
</reference>
<dbReference type="EMBL" id="AP022869">
    <property type="protein sequence ID" value="BCB72003.1"/>
    <property type="molecule type" value="Genomic_DNA"/>
</dbReference>
<evidence type="ECO:0000313" key="1">
    <source>
        <dbReference type="EMBL" id="BCB72003.1"/>
    </source>
</evidence>
<organism evidence="1 2">
    <name type="scientific">Vreelandella aquamarina</name>
    <dbReference type="NCBI Taxonomy" id="77097"/>
    <lineage>
        <taxon>Bacteria</taxon>
        <taxon>Pseudomonadati</taxon>
        <taxon>Pseudomonadota</taxon>
        <taxon>Gammaproteobacteria</taxon>
        <taxon>Oceanospirillales</taxon>
        <taxon>Halomonadaceae</taxon>
        <taxon>Vreelandella</taxon>
    </lineage>
</organism>
<accession>A0A6F8XF51</accession>
<sequence>MAGKFTPMCQVVTSCFRPGGSVNQKRDRFSALYRIETYPTPYRVFYPSTRELGRSLAVHGDLDTDTEVTGDHAGQTYSQGEADDKLSPTERLVIGRTSRIGQPICQ</sequence>
<keyword evidence="2" id="KW-1185">Reference proteome</keyword>
<dbReference type="AlphaFoldDB" id="A0A6F8XF51"/>
<name>A0A6F8XF51_9GAMM</name>
<evidence type="ECO:0000313" key="2">
    <source>
        <dbReference type="Proteomes" id="UP000501053"/>
    </source>
</evidence>
<proteinExistence type="predicted"/>